<dbReference type="AlphaFoldDB" id="A0A9D3YJ72"/>
<sequence length="69" mass="8090">MPSPQTVDHAGQHDQEKEEPLQPQIHPEQAEAFVQFFEENSLFYDLTHKDYTYRAKRNALLKEFGDQIG</sequence>
<dbReference type="EMBL" id="JAIWYP010000015">
    <property type="protein sequence ID" value="KAH3699774.1"/>
    <property type="molecule type" value="Genomic_DNA"/>
</dbReference>
<gene>
    <name evidence="2" type="ORF">DPMN_074737</name>
</gene>
<reference evidence="2" key="2">
    <citation type="submission" date="2020-11" db="EMBL/GenBank/DDBJ databases">
        <authorList>
            <person name="McCartney M.A."/>
            <person name="Auch B."/>
            <person name="Kono T."/>
            <person name="Mallez S."/>
            <person name="Becker A."/>
            <person name="Gohl D.M."/>
            <person name="Silverstein K.A.T."/>
            <person name="Koren S."/>
            <person name="Bechman K.B."/>
            <person name="Herman A."/>
            <person name="Abrahante J.E."/>
            <person name="Garbe J."/>
        </authorList>
    </citation>
    <scope>NUCLEOTIDE SEQUENCE</scope>
    <source>
        <strain evidence="2">Duluth1</strain>
        <tissue evidence="2">Whole animal</tissue>
    </source>
</reference>
<organism evidence="2 3">
    <name type="scientific">Dreissena polymorpha</name>
    <name type="common">Zebra mussel</name>
    <name type="synonym">Mytilus polymorpha</name>
    <dbReference type="NCBI Taxonomy" id="45954"/>
    <lineage>
        <taxon>Eukaryota</taxon>
        <taxon>Metazoa</taxon>
        <taxon>Spiralia</taxon>
        <taxon>Lophotrochozoa</taxon>
        <taxon>Mollusca</taxon>
        <taxon>Bivalvia</taxon>
        <taxon>Autobranchia</taxon>
        <taxon>Heteroconchia</taxon>
        <taxon>Euheterodonta</taxon>
        <taxon>Imparidentia</taxon>
        <taxon>Neoheterodontei</taxon>
        <taxon>Myida</taxon>
        <taxon>Dreissenoidea</taxon>
        <taxon>Dreissenidae</taxon>
        <taxon>Dreissena</taxon>
    </lineage>
</organism>
<feature type="region of interest" description="Disordered" evidence="1">
    <location>
        <begin position="1"/>
        <end position="27"/>
    </location>
</feature>
<proteinExistence type="predicted"/>
<reference evidence="2" key="1">
    <citation type="journal article" date="2019" name="bioRxiv">
        <title>The Genome of the Zebra Mussel, Dreissena polymorpha: A Resource for Invasive Species Research.</title>
        <authorList>
            <person name="McCartney M.A."/>
            <person name="Auch B."/>
            <person name="Kono T."/>
            <person name="Mallez S."/>
            <person name="Zhang Y."/>
            <person name="Obille A."/>
            <person name="Becker A."/>
            <person name="Abrahante J.E."/>
            <person name="Garbe J."/>
            <person name="Badalamenti J.P."/>
            <person name="Herman A."/>
            <person name="Mangelson H."/>
            <person name="Liachko I."/>
            <person name="Sullivan S."/>
            <person name="Sone E.D."/>
            <person name="Koren S."/>
            <person name="Silverstein K.A.T."/>
            <person name="Beckman K.B."/>
            <person name="Gohl D.M."/>
        </authorList>
    </citation>
    <scope>NUCLEOTIDE SEQUENCE</scope>
    <source>
        <strain evidence="2">Duluth1</strain>
        <tissue evidence="2">Whole animal</tissue>
    </source>
</reference>
<evidence type="ECO:0000313" key="2">
    <source>
        <dbReference type="EMBL" id="KAH3699774.1"/>
    </source>
</evidence>
<feature type="compositionally biased region" description="Basic and acidic residues" evidence="1">
    <location>
        <begin position="10"/>
        <end position="20"/>
    </location>
</feature>
<accession>A0A9D3YJ72</accession>
<evidence type="ECO:0000313" key="3">
    <source>
        <dbReference type="Proteomes" id="UP000828390"/>
    </source>
</evidence>
<comment type="caution">
    <text evidence="2">The sequence shown here is derived from an EMBL/GenBank/DDBJ whole genome shotgun (WGS) entry which is preliminary data.</text>
</comment>
<keyword evidence="3" id="KW-1185">Reference proteome</keyword>
<dbReference type="Proteomes" id="UP000828390">
    <property type="component" value="Unassembled WGS sequence"/>
</dbReference>
<evidence type="ECO:0000256" key="1">
    <source>
        <dbReference type="SAM" id="MobiDB-lite"/>
    </source>
</evidence>
<protein>
    <submittedName>
        <fullName evidence="2">Uncharacterized protein</fullName>
    </submittedName>
</protein>
<name>A0A9D3YJ72_DREPO</name>